<dbReference type="NCBIfam" id="TIGR02226">
    <property type="entry name" value="two_anch"/>
    <property type="match status" value="1"/>
</dbReference>
<dbReference type="EMBL" id="JBBMQS010000016">
    <property type="protein sequence ID" value="MEM5499704.1"/>
    <property type="molecule type" value="Genomic_DNA"/>
</dbReference>
<feature type="transmembrane region" description="Helical" evidence="1">
    <location>
        <begin position="14"/>
        <end position="35"/>
    </location>
</feature>
<gene>
    <name evidence="3" type="ORF">WNY77_19995</name>
</gene>
<keyword evidence="4" id="KW-1185">Reference proteome</keyword>
<evidence type="ECO:0000256" key="1">
    <source>
        <dbReference type="SAM" id="Phobius"/>
    </source>
</evidence>
<dbReference type="Pfam" id="PF07584">
    <property type="entry name" value="BatA"/>
    <property type="match status" value="1"/>
</dbReference>
<dbReference type="InterPro" id="IPR024163">
    <property type="entry name" value="Aerotolerance_reg_N"/>
</dbReference>
<accession>A0ABU9T0P6</accession>
<sequence length="503" mass="56255">MIVTGMFGALSNMLLSPLWLLGMLAVAIPIGIHFFSKSKAPLISFAQYALIPVRQSTVPNALRLSQWLLLLLRILILLLLSLLLAQCIKQTADDSETHYFLVSQDWLQSAQDNDKRTLLDAFNQAQSDTSSRLVLLSQRQNEALDDKILLTAGLLNKLVSANGNGTKKDTEAKAPLSIWQKVADFMFLHPSITPNNVHVFTTDRLSQFNGDKPAMHDTVNWHIVQIKNSENTLLKSRVLVLSSAKNHIQSRYLIAAFDALSTEKSRYIAVDTLLTTSAVKAAQLKPYAWVFYLGDTAPSADLAKAMEQYVQAGGQLFVTATEQLVGGGRYPLPRSEGDNVFINKIGQPAFLASKMKNIKTKILWQTADKQPFLTRAETRQKDTLNNEGKAGQILTFHSRLEPSWTNWVTQPDFPYTLDNVLNQALYQQQYITQATVSKAQIASSYMLSMPSQRLTGQQLASQLNPQRDQQIQYWLLSFLICAFCLERVLSEYRGKSLPRGATS</sequence>
<name>A0ABU9T0P6_9ALTE</name>
<dbReference type="PANTHER" id="PTHR37464:SF1">
    <property type="entry name" value="BLL2463 PROTEIN"/>
    <property type="match status" value="1"/>
</dbReference>
<proteinExistence type="predicted"/>
<dbReference type="InterPro" id="IPR011933">
    <property type="entry name" value="Double_TM_dom"/>
</dbReference>
<feature type="domain" description="Aerotolerance regulator N-terminal" evidence="2">
    <location>
        <begin position="14"/>
        <end position="86"/>
    </location>
</feature>
<dbReference type="PANTHER" id="PTHR37464">
    <property type="entry name" value="BLL2463 PROTEIN"/>
    <property type="match status" value="1"/>
</dbReference>
<dbReference type="Proteomes" id="UP001461163">
    <property type="component" value="Unassembled WGS sequence"/>
</dbReference>
<keyword evidence="1" id="KW-0472">Membrane</keyword>
<keyword evidence="1" id="KW-0812">Transmembrane</keyword>
<keyword evidence="1" id="KW-1133">Transmembrane helix</keyword>
<protein>
    <submittedName>
        <fullName evidence="3">BatA domain-containing protein</fullName>
    </submittedName>
</protein>
<dbReference type="RefSeq" id="WP_342882749.1">
    <property type="nucleotide sequence ID" value="NZ_JBBMQS010000016.1"/>
</dbReference>
<evidence type="ECO:0000259" key="2">
    <source>
        <dbReference type="Pfam" id="PF07584"/>
    </source>
</evidence>
<reference evidence="3 4" key="1">
    <citation type="submission" date="2024-03" db="EMBL/GenBank/DDBJ databases">
        <title>Community enrichment and isolation of bacterial strains for fucoidan degradation.</title>
        <authorList>
            <person name="Sichert A."/>
        </authorList>
    </citation>
    <scope>NUCLEOTIDE SEQUENCE [LARGE SCALE GENOMIC DNA]</scope>
    <source>
        <strain evidence="3 4">AS12</strain>
    </source>
</reference>
<organism evidence="3 4">
    <name type="scientific">Paraglaciecola mesophila</name>
    <dbReference type="NCBI Taxonomy" id="197222"/>
    <lineage>
        <taxon>Bacteria</taxon>
        <taxon>Pseudomonadati</taxon>
        <taxon>Pseudomonadota</taxon>
        <taxon>Gammaproteobacteria</taxon>
        <taxon>Alteromonadales</taxon>
        <taxon>Alteromonadaceae</taxon>
        <taxon>Paraglaciecola</taxon>
    </lineage>
</organism>
<evidence type="ECO:0000313" key="3">
    <source>
        <dbReference type="EMBL" id="MEM5499704.1"/>
    </source>
</evidence>
<evidence type="ECO:0000313" key="4">
    <source>
        <dbReference type="Proteomes" id="UP001461163"/>
    </source>
</evidence>
<comment type="caution">
    <text evidence="3">The sequence shown here is derived from an EMBL/GenBank/DDBJ whole genome shotgun (WGS) entry which is preliminary data.</text>
</comment>